<keyword evidence="5" id="KW-0472">Membrane</keyword>
<keyword evidence="5" id="KW-1133">Transmembrane helix</keyword>
<evidence type="ECO:0000256" key="2">
    <source>
        <dbReference type="ARBA" id="ARBA00023002"/>
    </source>
</evidence>
<accession>A0A7S1V7C7</accession>
<organism evidence="7">
    <name type="scientific">Grammatophora oceanica</name>
    <dbReference type="NCBI Taxonomy" id="210454"/>
    <lineage>
        <taxon>Eukaryota</taxon>
        <taxon>Sar</taxon>
        <taxon>Stramenopiles</taxon>
        <taxon>Ochrophyta</taxon>
        <taxon>Bacillariophyta</taxon>
        <taxon>Fragilariophyceae</taxon>
        <taxon>Fragilariophycidae</taxon>
        <taxon>Rhabdonematales</taxon>
        <taxon>Grammatophoraceae</taxon>
        <taxon>Grammatophora</taxon>
    </lineage>
</organism>
<name>A0A7S1V7C7_9STRA</name>
<feature type="transmembrane region" description="Helical" evidence="5">
    <location>
        <begin position="496"/>
        <end position="521"/>
    </location>
</feature>
<protein>
    <recommendedName>
        <fullName evidence="3">Aldehyde dehydrogenase</fullName>
    </recommendedName>
</protein>
<dbReference type="PANTHER" id="PTHR43570:SF16">
    <property type="entry name" value="ALDEHYDE DEHYDROGENASE TYPE III, ISOFORM Q"/>
    <property type="match status" value="1"/>
</dbReference>
<feature type="active site" evidence="4">
    <location>
        <position position="256"/>
    </location>
</feature>
<dbReference type="PIRSF" id="PIRSF036492">
    <property type="entry name" value="ALDH"/>
    <property type="match status" value="1"/>
</dbReference>
<dbReference type="Gene3D" id="3.40.605.10">
    <property type="entry name" value="Aldehyde Dehydrogenase, Chain A, domain 1"/>
    <property type="match status" value="1"/>
</dbReference>
<dbReference type="PANTHER" id="PTHR43570">
    <property type="entry name" value="ALDEHYDE DEHYDROGENASE"/>
    <property type="match status" value="1"/>
</dbReference>
<evidence type="ECO:0000256" key="3">
    <source>
        <dbReference type="PIRNR" id="PIRNR036492"/>
    </source>
</evidence>
<evidence type="ECO:0000256" key="4">
    <source>
        <dbReference type="PIRSR" id="PIRSR036492-1"/>
    </source>
</evidence>
<dbReference type="Pfam" id="PF00171">
    <property type="entry name" value="Aldedh"/>
    <property type="match status" value="1"/>
</dbReference>
<dbReference type="EMBL" id="HBGK01031865">
    <property type="protein sequence ID" value="CAD9290442.1"/>
    <property type="molecule type" value="Transcribed_RNA"/>
</dbReference>
<evidence type="ECO:0000313" key="7">
    <source>
        <dbReference type="EMBL" id="CAD9290442.1"/>
    </source>
</evidence>
<dbReference type="FunFam" id="3.40.605.10:FF:000004">
    <property type="entry name" value="Aldehyde dehydrogenase"/>
    <property type="match status" value="1"/>
</dbReference>
<keyword evidence="2 3" id="KW-0560">Oxidoreductase</keyword>
<feature type="active site" evidence="4">
    <location>
        <position position="221"/>
    </location>
</feature>
<reference evidence="7" key="1">
    <citation type="submission" date="2021-01" db="EMBL/GenBank/DDBJ databases">
        <authorList>
            <person name="Corre E."/>
            <person name="Pelletier E."/>
            <person name="Niang G."/>
            <person name="Scheremetjew M."/>
            <person name="Finn R."/>
            <person name="Kale V."/>
            <person name="Holt S."/>
            <person name="Cochrane G."/>
            <person name="Meng A."/>
            <person name="Brown T."/>
            <person name="Cohen L."/>
        </authorList>
    </citation>
    <scope>NUCLEOTIDE SEQUENCE</scope>
    <source>
        <strain evidence="7">CCMP 410</strain>
    </source>
</reference>
<feature type="domain" description="Aldehyde dehydrogenase" evidence="6">
    <location>
        <begin position="21"/>
        <end position="450"/>
    </location>
</feature>
<dbReference type="GO" id="GO:0004029">
    <property type="term" value="F:aldehyde dehydrogenase (NAD+) activity"/>
    <property type="evidence" value="ECO:0007669"/>
    <property type="project" value="TreeGrafter"/>
</dbReference>
<dbReference type="InterPro" id="IPR016162">
    <property type="entry name" value="Ald_DH_N"/>
</dbReference>
<dbReference type="InterPro" id="IPR016161">
    <property type="entry name" value="Ald_DH/histidinol_DH"/>
</dbReference>
<dbReference type="Gene3D" id="3.40.309.10">
    <property type="entry name" value="Aldehyde Dehydrogenase, Chain A, domain 2"/>
    <property type="match status" value="1"/>
</dbReference>
<evidence type="ECO:0000259" key="6">
    <source>
        <dbReference type="Pfam" id="PF00171"/>
    </source>
</evidence>
<dbReference type="InterPro" id="IPR016163">
    <property type="entry name" value="Ald_DH_C"/>
</dbReference>
<keyword evidence="5" id="KW-0812">Transmembrane</keyword>
<evidence type="ECO:0000256" key="1">
    <source>
        <dbReference type="ARBA" id="ARBA00009986"/>
    </source>
</evidence>
<sequence>MKKSVSIDPEVELAKIRETFAATHKSQANLSLKWRQQQLKQLYKVVANHQDEWTDALKKDLGKERVEGLAMETFQCMLEIKHQLKHVKEWMKPKHVPSPGFNIVSFNTVEQRPLLSPGVLIIGPSNYPLSLVLIPAAGSIAGGNPTLLKPSELCPASSRLMKQLVHKYMDAGAMQVMEGAVRETTVILQKGWGKVLFTGSGRVGKIVAAAAAKTLTPVVLELGGKTPVIVDENAPDLERVAHRLVWGKTLNAGQTCVGPDYLLVHAKHTQKLCENLILSVRQQFGATSEKIKSSELGRIVQVGHAKRLVELIRECERAEKHGCTVIIGGSKLCNAEERYVTPTLIMNAPMDSRVMTEEIFGPILPIKEFETRQEAMDIVNSMSGTPLAMYVYTKSQRIFRQFVDACPAASYMRNDCVAHFGNAHLPIGGLGSSGHGHYHGRSSFDTFTHTCISVYRPLGFGFEFFFLRYHPFGTGFKGWLLGSVIMHVPEIPVLRWLWWTLFLGACVCAAFLLDLVSLVVVRNGLATGLEMAVTWLRVPP</sequence>
<gene>
    <name evidence="7" type="ORF">GOCE00092_LOCUS16640</name>
</gene>
<dbReference type="GO" id="GO:0005737">
    <property type="term" value="C:cytoplasm"/>
    <property type="evidence" value="ECO:0007669"/>
    <property type="project" value="TreeGrafter"/>
</dbReference>
<proteinExistence type="inferred from homology"/>
<dbReference type="GO" id="GO:0006081">
    <property type="term" value="P:aldehyde metabolic process"/>
    <property type="evidence" value="ECO:0007669"/>
    <property type="project" value="InterPro"/>
</dbReference>
<dbReference type="InterPro" id="IPR015590">
    <property type="entry name" value="Aldehyde_DH_dom"/>
</dbReference>
<evidence type="ECO:0000256" key="5">
    <source>
        <dbReference type="SAM" id="Phobius"/>
    </source>
</evidence>
<dbReference type="InterPro" id="IPR012394">
    <property type="entry name" value="Aldehyde_DH_NAD(P)"/>
</dbReference>
<dbReference type="AlphaFoldDB" id="A0A7S1V7C7"/>
<comment type="similarity">
    <text evidence="1 3">Belongs to the aldehyde dehydrogenase family.</text>
</comment>
<dbReference type="SUPFAM" id="SSF53720">
    <property type="entry name" value="ALDH-like"/>
    <property type="match status" value="1"/>
</dbReference>